<keyword evidence="10" id="KW-0206">Cytoskeleton</keyword>
<dbReference type="Pfam" id="PF00249">
    <property type="entry name" value="Myb_DNA-binding"/>
    <property type="match status" value="1"/>
</dbReference>
<dbReference type="InterPro" id="IPR001005">
    <property type="entry name" value="SANT/Myb"/>
</dbReference>
<keyword evidence="8" id="KW-0805">Transcription regulation</keyword>
<keyword evidence="7" id="KW-0067">ATP-binding</keyword>
<dbReference type="GO" id="GO:0009653">
    <property type="term" value="P:anatomical structure morphogenesis"/>
    <property type="evidence" value="ECO:0007669"/>
    <property type="project" value="UniProtKB-ARBA"/>
</dbReference>
<dbReference type="GO" id="GO:0048468">
    <property type="term" value="P:cell development"/>
    <property type="evidence" value="ECO:0007669"/>
    <property type="project" value="UniProtKB-ARBA"/>
</dbReference>
<dbReference type="InterPro" id="IPR009057">
    <property type="entry name" value="Homeodomain-like_sf"/>
</dbReference>
<reference evidence="16 17" key="1">
    <citation type="submission" date="2019-05" db="EMBL/GenBank/DDBJ databases">
        <title>Mikania micrantha, genome provides insights into the molecular mechanism of rapid growth.</title>
        <authorList>
            <person name="Liu B."/>
        </authorList>
    </citation>
    <scope>NUCLEOTIDE SEQUENCE [LARGE SCALE GENOMIC DNA]</scope>
    <source>
        <strain evidence="16">NLD-2019</strain>
        <tissue evidence="16">Leaf</tissue>
    </source>
</reference>
<evidence type="ECO:0000256" key="9">
    <source>
        <dbReference type="ARBA" id="ARBA00023163"/>
    </source>
</evidence>
<dbReference type="FunFam" id="3.30.420.40:FF:000291">
    <property type="entry name" value="Actin, alpha skeletal muscle"/>
    <property type="match status" value="1"/>
</dbReference>
<dbReference type="Gene3D" id="3.30.420.40">
    <property type="match status" value="2"/>
</dbReference>
<dbReference type="GO" id="GO:0003677">
    <property type="term" value="F:DNA binding"/>
    <property type="evidence" value="ECO:0007669"/>
    <property type="project" value="InterPro"/>
</dbReference>
<evidence type="ECO:0000256" key="8">
    <source>
        <dbReference type="ARBA" id="ARBA00023015"/>
    </source>
</evidence>
<evidence type="ECO:0000256" key="10">
    <source>
        <dbReference type="ARBA" id="ARBA00023212"/>
    </source>
</evidence>
<dbReference type="GO" id="GO:0016787">
    <property type="term" value="F:hydrolase activity"/>
    <property type="evidence" value="ECO:0007669"/>
    <property type="project" value="UniProtKB-KW"/>
</dbReference>
<sequence>MADSEDIQPLVCDNGTGMVKAGFAGDDAPRAVFPSIVGRPRHTGVMVGMGQKDAYVGDEAQSKRGILTLKYPIEHGIVSNWDDMEKIWHHTFYNELRVAPEEHPVLLTEAPLNPKANREKMTQIMFETFNAPAMYVAIQAVLSLYASGRTTGIVLDSGDGVSHTVPIYEGYALPHAILRLDLAGRDLTDALMKILTERGYSFTTSAEREIVRDMKEKLAYIALDYEQELETAKTSSAVEKSYELPDGQVITIGAERFRCPEVLFQPSMIGMEAAGIHETTYNSIMKCDVDIRKDLYGNIVLSGGTTMFPGIADRMSKEITALAPSSMKIKVVAPPERKYSVWIGGCGLRRLNMMSPDRRLCTGNVFNLGKCSKRGRNGSSEVTLLSSYIRYSDGHQENEVKEMKEDESNWLPNPEDLVPLTQTLITPDLAIAFDIWNPHISHNHPHQQPPAISTPSCEPSSGEFDSSELGGDEPARTLKRPRLVWTPQLHKRFVDAVAQLGIKNAVPKTIMQLMGVDGLTRENVASHLQKYRLYLKRMQGLSSGSGGFGPGGDPVTDRLFASSPVPAHFLHQSHHSSDSFLPYIPVAALQQQHHHQQQMGHHLHRHFGSSILSRQPNHMVETSVRDSYVDDLQSANEKKALSLFPIGDD</sequence>
<evidence type="ECO:0000256" key="7">
    <source>
        <dbReference type="ARBA" id="ARBA00022840"/>
    </source>
</evidence>
<dbReference type="InterPro" id="IPR004001">
    <property type="entry name" value="Actin_CS"/>
</dbReference>
<dbReference type="OrthoDB" id="60033at2759"/>
<dbReference type="Gene3D" id="1.10.10.60">
    <property type="entry name" value="Homeodomain-like"/>
    <property type="match status" value="1"/>
</dbReference>
<dbReference type="InterPro" id="IPR017930">
    <property type="entry name" value="Myb_dom"/>
</dbReference>
<dbReference type="PROSITE" id="PS51294">
    <property type="entry name" value="HTH_MYB"/>
    <property type="match status" value="1"/>
</dbReference>
<keyword evidence="4" id="KW-0963">Cytoplasm</keyword>
<protein>
    <recommendedName>
        <fullName evidence="15">HTH myb-type domain-containing protein</fullName>
    </recommendedName>
</protein>
<evidence type="ECO:0000259" key="15">
    <source>
        <dbReference type="PROSITE" id="PS51294"/>
    </source>
</evidence>
<proteinExistence type="inferred from homology"/>
<gene>
    <name evidence="16" type="ORF">E3N88_36241</name>
</gene>
<dbReference type="AlphaFoldDB" id="A0A5N6M3R1"/>
<dbReference type="InterPro" id="IPR006447">
    <property type="entry name" value="Myb_dom_plants"/>
</dbReference>
<dbReference type="InterPro" id="IPR004000">
    <property type="entry name" value="Actin"/>
</dbReference>
<comment type="subcellular location">
    <subcellularLocation>
        <location evidence="2">Cytoplasm</location>
        <location evidence="2">Cytoskeleton</location>
    </subcellularLocation>
    <subcellularLocation>
        <location evidence="1">Nucleus</location>
    </subcellularLocation>
</comment>
<dbReference type="PANTHER" id="PTHR11937">
    <property type="entry name" value="ACTIN"/>
    <property type="match status" value="1"/>
</dbReference>
<name>A0A5N6M3R1_9ASTR</name>
<evidence type="ECO:0000256" key="2">
    <source>
        <dbReference type="ARBA" id="ARBA00004245"/>
    </source>
</evidence>
<dbReference type="GO" id="GO:0005634">
    <property type="term" value="C:nucleus"/>
    <property type="evidence" value="ECO:0007669"/>
    <property type="project" value="UniProtKB-SubCell"/>
</dbReference>
<feature type="domain" description="HTH myb-type" evidence="15">
    <location>
        <begin position="485"/>
        <end position="536"/>
    </location>
</feature>
<organism evidence="16 17">
    <name type="scientific">Mikania micrantha</name>
    <name type="common">bitter vine</name>
    <dbReference type="NCBI Taxonomy" id="192012"/>
    <lineage>
        <taxon>Eukaryota</taxon>
        <taxon>Viridiplantae</taxon>
        <taxon>Streptophyta</taxon>
        <taxon>Embryophyta</taxon>
        <taxon>Tracheophyta</taxon>
        <taxon>Spermatophyta</taxon>
        <taxon>Magnoliopsida</taxon>
        <taxon>eudicotyledons</taxon>
        <taxon>Gunneridae</taxon>
        <taxon>Pentapetalae</taxon>
        <taxon>asterids</taxon>
        <taxon>campanulids</taxon>
        <taxon>Asterales</taxon>
        <taxon>Asteraceae</taxon>
        <taxon>Asteroideae</taxon>
        <taxon>Heliantheae alliance</taxon>
        <taxon>Eupatorieae</taxon>
        <taxon>Mikania</taxon>
    </lineage>
</organism>
<dbReference type="InterPro" id="IPR043129">
    <property type="entry name" value="ATPase_NBD"/>
</dbReference>
<accession>A0A5N6M3R1</accession>
<evidence type="ECO:0000256" key="4">
    <source>
        <dbReference type="ARBA" id="ARBA00022490"/>
    </source>
</evidence>
<dbReference type="Gene3D" id="3.90.640.10">
    <property type="entry name" value="Actin, Chain A, domain 4"/>
    <property type="match status" value="1"/>
</dbReference>
<dbReference type="FunFam" id="3.30.420.40:FF:000404">
    <property type="entry name" value="Major actin"/>
    <property type="match status" value="1"/>
</dbReference>
<keyword evidence="17" id="KW-1185">Reference proteome</keyword>
<dbReference type="Pfam" id="PF00022">
    <property type="entry name" value="Actin"/>
    <property type="match status" value="1"/>
</dbReference>
<dbReference type="PROSITE" id="PS00406">
    <property type="entry name" value="ACTINS_1"/>
    <property type="match status" value="1"/>
</dbReference>
<evidence type="ECO:0000313" key="17">
    <source>
        <dbReference type="Proteomes" id="UP000326396"/>
    </source>
</evidence>
<dbReference type="CDD" id="cd10224">
    <property type="entry name" value="ASKHA_NBD_actin"/>
    <property type="match status" value="1"/>
</dbReference>
<keyword evidence="9" id="KW-0804">Transcription</keyword>
<dbReference type="GO" id="GO:0048731">
    <property type="term" value="P:system development"/>
    <property type="evidence" value="ECO:0007669"/>
    <property type="project" value="UniProtKB-ARBA"/>
</dbReference>
<dbReference type="SMART" id="SM00268">
    <property type="entry name" value="ACTIN"/>
    <property type="match status" value="1"/>
</dbReference>
<dbReference type="NCBIfam" id="TIGR01557">
    <property type="entry name" value="myb_SHAQKYF"/>
    <property type="match status" value="1"/>
</dbReference>
<evidence type="ECO:0000256" key="5">
    <source>
        <dbReference type="ARBA" id="ARBA00022741"/>
    </source>
</evidence>
<dbReference type="Proteomes" id="UP000326396">
    <property type="component" value="Linkage Group LG7"/>
</dbReference>
<comment type="similarity">
    <text evidence="3 13">Belongs to the actin family.</text>
</comment>
<evidence type="ECO:0000256" key="1">
    <source>
        <dbReference type="ARBA" id="ARBA00004123"/>
    </source>
</evidence>
<evidence type="ECO:0000256" key="12">
    <source>
        <dbReference type="ARBA" id="ARBA00049360"/>
    </source>
</evidence>
<dbReference type="SUPFAM" id="SSF53067">
    <property type="entry name" value="Actin-like ATPase domain"/>
    <property type="match status" value="2"/>
</dbReference>
<dbReference type="InterPro" id="IPR020902">
    <property type="entry name" value="Actin/actin-like_CS"/>
</dbReference>
<dbReference type="FunFam" id="3.90.640.10:FF:000001">
    <property type="entry name" value="Actin, muscle"/>
    <property type="match status" value="1"/>
</dbReference>
<evidence type="ECO:0000256" key="14">
    <source>
        <dbReference type="SAM" id="MobiDB-lite"/>
    </source>
</evidence>
<evidence type="ECO:0000256" key="6">
    <source>
        <dbReference type="ARBA" id="ARBA00022801"/>
    </source>
</evidence>
<dbReference type="GO" id="GO:0005524">
    <property type="term" value="F:ATP binding"/>
    <property type="evidence" value="ECO:0007669"/>
    <property type="project" value="UniProtKB-KW"/>
</dbReference>
<feature type="compositionally biased region" description="Polar residues" evidence="14">
    <location>
        <begin position="450"/>
        <end position="459"/>
    </location>
</feature>
<dbReference type="GO" id="GO:0005856">
    <property type="term" value="C:cytoskeleton"/>
    <property type="evidence" value="ECO:0007669"/>
    <property type="project" value="UniProtKB-SubCell"/>
</dbReference>
<dbReference type="FunFam" id="1.10.10.60:FF:000007">
    <property type="entry name" value="Two-component response regulator"/>
    <property type="match status" value="1"/>
</dbReference>
<dbReference type="PROSITE" id="PS01132">
    <property type="entry name" value="ACTINS_ACT_LIKE"/>
    <property type="match status" value="1"/>
</dbReference>
<keyword evidence="11" id="KW-0539">Nucleus</keyword>
<dbReference type="EMBL" id="SZYD01000017">
    <property type="protein sequence ID" value="KAD3068361.1"/>
    <property type="molecule type" value="Genomic_DNA"/>
</dbReference>
<dbReference type="SUPFAM" id="SSF46689">
    <property type="entry name" value="Homeodomain-like"/>
    <property type="match status" value="1"/>
</dbReference>
<evidence type="ECO:0000256" key="11">
    <source>
        <dbReference type="ARBA" id="ARBA00023242"/>
    </source>
</evidence>
<dbReference type="PRINTS" id="PR00190">
    <property type="entry name" value="ACTIN"/>
</dbReference>
<comment type="catalytic activity">
    <reaction evidence="12">
        <text>ATP + H2O = ADP + phosphate + H(+)</text>
        <dbReference type="Rhea" id="RHEA:13065"/>
        <dbReference type="ChEBI" id="CHEBI:15377"/>
        <dbReference type="ChEBI" id="CHEBI:15378"/>
        <dbReference type="ChEBI" id="CHEBI:30616"/>
        <dbReference type="ChEBI" id="CHEBI:43474"/>
        <dbReference type="ChEBI" id="CHEBI:456216"/>
    </reaction>
</comment>
<evidence type="ECO:0000256" key="13">
    <source>
        <dbReference type="RuleBase" id="RU000487"/>
    </source>
</evidence>
<evidence type="ECO:0000256" key="3">
    <source>
        <dbReference type="ARBA" id="ARBA00006752"/>
    </source>
</evidence>
<evidence type="ECO:0000313" key="16">
    <source>
        <dbReference type="EMBL" id="KAD3068361.1"/>
    </source>
</evidence>
<feature type="region of interest" description="Disordered" evidence="14">
    <location>
        <begin position="442"/>
        <end position="474"/>
    </location>
</feature>
<comment type="caution">
    <text evidence="16">The sequence shown here is derived from an EMBL/GenBank/DDBJ whole genome shotgun (WGS) entry which is preliminary data.</text>
</comment>
<keyword evidence="5" id="KW-0547">Nucleotide-binding</keyword>
<keyword evidence="6" id="KW-0378">Hydrolase</keyword>